<dbReference type="AlphaFoldDB" id="A0A699UX68"/>
<proteinExistence type="predicted"/>
<gene>
    <name evidence="1" type="ORF">Tci_897987</name>
</gene>
<protein>
    <submittedName>
        <fullName evidence="1">Putative reverse transcriptase domain-containing protein</fullName>
    </submittedName>
</protein>
<sequence>PPPRQVEFRIDLIPGATPLARAPYHLEPSELKELSEQLKELSEKGFI</sequence>
<reference evidence="1" key="1">
    <citation type="journal article" date="2019" name="Sci. Rep.">
        <title>Draft genome of Tanacetum cinerariifolium, the natural source of mosquito coil.</title>
        <authorList>
            <person name="Yamashiro T."/>
            <person name="Shiraishi A."/>
            <person name="Satake H."/>
            <person name="Nakayama K."/>
        </authorList>
    </citation>
    <scope>NUCLEOTIDE SEQUENCE</scope>
</reference>
<keyword evidence="1" id="KW-0808">Transferase</keyword>
<dbReference type="SUPFAM" id="SSF56672">
    <property type="entry name" value="DNA/RNA polymerases"/>
    <property type="match status" value="1"/>
</dbReference>
<dbReference type="Gene3D" id="3.10.10.10">
    <property type="entry name" value="HIV Type 1 Reverse Transcriptase, subunit A, domain 1"/>
    <property type="match status" value="1"/>
</dbReference>
<comment type="caution">
    <text evidence="1">The sequence shown here is derived from an EMBL/GenBank/DDBJ whole genome shotgun (WGS) entry which is preliminary data.</text>
</comment>
<keyword evidence="1" id="KW-0695">RNA-directed DNA polymerase</keyword>
<dbReference type="PANTHER" id="PTHR15503">
    <property type="entry name" value="LDOC1 RELATED"/>
    <property type="match status" value="1"/>
</dbReference>
<dbReference type="InterPro" id="IPR043502">
    <property type="entry name" value="DNA/RNA_pol_sf"/>
</dbReference>
<evidence type="ECO:0000313" key="1">
    <source>
        <dbReference type="EMBL" id="GFD26018.1"/>
    </source>
</evidence>
<dbReference type="PANTHER" id="PTHR15503:SF45">
    <property type="entry name" value="RNA-DIRECTED DNA POLYMERASE HOMOLOG"/>
    <property type="match status" value="1"/>
</dbReference>
<feature type="non-terminal residue" evidence="1">
    <location>
        <position position="1"/>
    </location>
</feature>
<organism evidence="1">
    <name type="scientific">Tanacetum cinerariifolium</name>
    <name type="common">Dalmatian daisy</name>
    <name type="synonym">Chrysanthemum cinerariifolium</name>
    <dbReference type="NCBI Taxonomy" id="118510"/>
    <lineage>
        <taxon>Eukaryota</taxon>
        <taxon>Viridiplantae</taxon>
        <taxon>Streptophyta</taxon>
        <taxon>Embryophyta</taxon>
        <taxon>Tracheophyta</taxon>
        <taxon>Spermatophyta</taxon>
        <taxon>Magnoliopsida</taxon>
        <taxon>eudicotyledons</taxon>
        <taxon>Gunneridae</taxon>
        <taxon>Pentapetalae</taxon>
        <taxon>asterids</taxon>
        <taxon>campanulids</taxon>
        <taxon>Asterales</taxon>
        <taxon>Asteraceae</taxon>
        <taxon>Asteroideae</taxon>
        <taxon>Anthemideae</taxon>
        <taxon>Anthemidinae</taxon>
        <taxon>Tanacetum</taxon>
    </lineage>
</organism>
<name>A0A699UX68_TANCI</name>
<dbReference type="GO" id="GO:0003964">
    <property type="term" value="F:RNA-directed DNA polymerase activity"/>
    <property type="evidence" value="ECO:0007669"/>
    <property type="project" value="UniProtKB-KW"/>
</dbReference>
<dbReference type="InterPro" id="IPR032567">
    <property type="entry name" value="RTL1-rel"/>
</dbReference>
<keyword evidence="1" id="KW-0548">Nucleotidyltransferase</keyword>
<accession>A0A699UX68</accession>
<dbReference type="EMBL" id="BKCJ011365144">
    <property type="protein sequence ID" value="GFD26018.1"/>
    <property type="molecule type" value="Genomic_DNA"/>
</dbReference>